<evidence type="ECO:0000256" key="1">
    <source>
        <dbReference type="SAM" id="MobiDB-lite"/>
    </source>
</evidence>
<evidence type="ECO:0000313" key="3">
    <source>
        <dbReference type="Proteomes" id="UP000799441"/>
    </source>
</evidence>
<name>A0A9P4UQ82_9PEZI</name>
<sequence length="233" mass="26961">MTHVVCCFYLHFACRSFPTIMEAHGKGHSGCLRFLRKRSRKGWAVVLLCRTANYRKTIPPQDWHEHGRVRERREERTGGNERPGDGRGAASSRTSRARRSGYLSKGCRSHQDRRRSVYCRAQCSHRTYEKVEVYQVAFSRSPLCLSPLSHSQLKKSYLWCVWDSYAVTRAHRSQGRQPKPDALVQDRGPATIVHLIDHWMQSRREPIPSIAARPRQGMMIPFTHVAGQLGRYF</sequence>
<feature type="region of interest" description="Disordered" evidence="1">
    <location>
        <begin position="60"/>
        <end position="108"/>
    </location>
</feature>
<reference evidence="2" key="1">
    <citation type="journal article" date="2020" name="Stud. Mycol.">
        <title>101 Dothideomycetes genomes: a test case for predicting lifestyles and emergence of pathogens.</title>
        <authorList>
            <person name="Haridas S."/>
            <person name="Albert R."/>
            <person name="Binder M."/>
            <person name="Bloem J."/>
            <person name="Labutti K."/>
            <person name="Salamov A."/>
            <person name="Andreopoulos B."/>
            <person name="Baker S."/>
            <person name="Barry K."/>
            <person name="Bills G."/>
            <person name="Bluhm B."/>
            <person name="Cannon C."/>
            <person name="Castanera R."/>
            <person name="Culley D."/>
            <person name="Daum C."/>
            <person name="Ezra D."/>
            <person name="Gonzalez J."/>
            <person name="Henrissat B."/>
            <person name="Kuo A."/>
            <person name="Liang C."/>
            <person name="Lipzen A."/>
            <person name="Lutzoni F."/>
            <person name="Magnuson J."/>
            <person name="Mondo S."/>
            <person name="Nolan M."/>
            <person name="Ohm R."/>
            <person name="Pangilinan J."/>
            <person name="Park H.-J."/>
            <person name="Ramirez L."/>
            <person name="Alfaro M."/>
            <person name="Sun H."/>
            <person name="Tritt A."/>
            <person name="Yoshinaga Y."/>
            <person name="Zwiers L.-H."/>
            <person name="Turgeon B."/>
            <person name="Goodwin S."/>
            <person name="Spatafora J."/>
            <person name="Crous P."/>
            <person name="Grigoriev I."/>
        </authorList>
    </citation>
    <scope>NUCLEOTIDE SEQUENCE</scope>
    <source>
        <strain evidence="2">CBS 116435</strain>
    </source>
</reference>
<proteinExistence type="predicted"/>
<dbReference type="Proteomes" id="UP000799441">
    <property type="component" value="Unassembled WGS sequence"/>
</dbReference>
<accession>A0A9P4UQ82</accession>
<gene>
    <name evidence="2" type="ORF">K431DRAFT_41149</name>
</gene>
<evidence type="ECO:0000313" key="2">
    <source>
        <dbReference type="EMBL" id="KAF2722549.1"/>
    </source>
</evidence>
<organism evidence="2 3">
    <name type="scientific">Polychaeton citri CBS 116435</name>
    <dbReference type="NCBI Taxonomy" id="1314669"/>
    <lineage>
        <taxon>Eukaryota</taxon>
        <taxon>Fungi</taxon>
        <taxon>Dikarya</taxon>
        <taxon>Ascomycota</taxon>
        <taxon>Pezizomycotina</taxon>
        <taxon>Dothideomycetes</taxon>
        <taxon>Dothideomycetidae</taxon>
        <taxon>Capnodiales</taxon>
        <taxon>Capnodiaceae</taxon>
        <taxon>Polychaeton</taxon>
    </lineage>
</organism>
<dbReference type="AlphaFoldDB" id="A0A9P4UQ82"/>
<keyword evidence="3" id="KW-1185">Reference proteome</keyword>
<protein>
    <submittedName>
        <fullName evidence="2">Uncharacterized protein</fullName>
    </submittedName>
</protein>
<dbReference type="EMBL" id="MU003781">
    <property type="protein sequence ID" value="KAF2722549.1"/>
    <property type="molecule type" value="Genomic_DNA"/>
</dbReference>
<feature type="compositionally biased region" description="Basic and acidic residues" evidence="1">
    <location>
        <begin position="62"/>
        <end position="85"/>
    </location>
</feature>
<comment type="caution">
    <text evidence="2">The sequence shown here is derived from an EMBL/GenBank/DDBJ whole genome shotgun (WGS) entry which is preliminary data.</text>
</comment>